<protein>
    <submittedName>
        <fullName evidence="2">Uncharacterized protein</fullName>
    </submittedName>
</protein>
<sequence length="60" mass="6446">MLATSRGLHDGSALSIEGEPAMTTTGKAPTSPPTVMRGRKTRASTTDLWSQKPWMGVTMR</sequence>
<evidence type="ECO:0000256" key="1">
    <source>
        <dbReference type="SAM" id="MobiDB-lite"/>
    </source>
</evidence>
<accession>A0A380TFI5</accession>
<reference evidence="2" key="1">
    <citation type="submission" date="2018-07" db="EMBL/GenBank/DDBJ databases">
        <authorList>
            <person name="Quirk P.G."/>
            <person name="Krulwich T.A."/>
        </authorList>
    </citation>
    <scope>NUCLEOTIDE SEQUENCE</scope>
</reference>
<proteinExistence type="predicted"/>
<organism evidence="2">
    <name type="scientific">metagenome</name>
    <dbReference type="NCBI Taxonomy" id="256318"/>
    <lineage>
        <taxon>unclassified sequences</taxon>
        <taxon>metagenomes</taxon>
    </lineage>
</organism>
<dbReference type="AlphaFoldDB" id="A0A380TFI5"/>
<evidence type="ECO:0000313" key="2">
    <source>
        <dbReference type="EMBL" id="SUS06918.1"/>
    </source>
</evidence>
<dbReference type="EMBL" id="UIDG01000277">
    <property type="protein sequence ID" value="SUS06918.1"/>
    <property type="molecule type" value="Genomic_DNA"/>
</dbReference>
<feature type="region of interest" description="Disordered" evidence="1">
    <location>
        <begin position="1"/>
        <end position="60"/>
    </location>
</feature>
<gene>
    <name evidence="2" type="ORF">DF3PB_3480003</name>
</gene>
<name>A0A380TFI5_9ZZZZ</name>